<evidence type="ECO:0000313" key="7">
    <source>
        <dbReference type="EMBL" id="KNE73154.1"/>
    </source>
</evidence>
<feature type="region of interest" description="Disordered" evidence="5">
    <location>
        <begin position="316"/>
        <end position="356"/>
    </location>
</feature>
<gene>
    <name evidence="7" type="ORF">AMAG_17353</name>
</gene>
<dbReference type="InterPro" id="IPR007034">
    <property type="entry name" value="BMS1_TSR1_C"/>
</dbReference>
<feature type="region of interest" description="Disordered" evidence="5">
    <location>
        <begin position="435"/>
        <end position="473"/>
    </location>
</feature>
<feature type="compositionally biased region" description="Basic residues" evidence="5">
    <location>
        <begin position="1"/>
        <end position="11"/>
    </location>
</feature>
<dbReference type="SMART" id="SM01362">
    <property type="entry name" value="DUF663"/>
    <property type="match status" value="1"/>
</dbReference>
<reference evidence="8" key="2">
    <citation type="submission" date="2009-11" db="EMBL/GenBank/DDBJ databases">
        <title>The Genome Sequence of Allomyces macrogynus strain ATCC 38327.</title>
        <authorList>
            <consortium name="The Broad Institute Genome Sequencing Platform"/>
            <person name="Russ C."/>
            <person name="Cuomo C."/>
            <person name="Shea T."/>
            <person name="Young S.K."/>
            <person name="Zeng Q."/>
            <person name="Koehrsen M."/>
            <person name="Haas B."/>
            <person name="Borodovsky M."/>
            <person name="Guigo R."/>
            <person name="Alvarado L."/>
            <person name="Berlin A."/>
            <person name="Borenstein D."/>
            <person name="Chen Z."/>
            <person name="Engels R."/>
            <person name="Freedman E."/>
            <person name="Gellesch M."/>
            <person name="Goldberg J."/>
            <person name="Griggs A."/>
            <person name="Gujja S."/>
            <person name="Heiman D."/>
            <person name="Hepburn T."/>
            <person name="Howarth C."/>
            <person name="Jen D."/>
            <person name="Larson L."/>
            <person name="Lewis B."/>
            <person name="Mehta T."/>
            <person name="Park D."/>
            <person name="Pearson M."/>
            <person name="Roberts A."/>
            <person name="Saif S."/>
            <person name="Shenoy N."/>
            <person name="Sisk P."/>
            <person name="Stolte C."/>
            <person name="Sykes S."/>
            <person name="Walk T."/>
            <person name="White J."/>
            <person name="Yandava C."/>
            <person name="Burger G."/>
            <person name="Gray M.W."/>
            <person name="Holland P.W.H."/>
            <person name="King N."/>
            <person name="Lang F.B.F."/>
            <person name="Roger A.J."/>
            <person name="Ruiz-Trillo I."/>
            <person name="Lander E."/>
            <person name="Nusbaum C."/>
        </authorList>
    </citation>
    <scope>NUCLEOTIDE SEQUENCE [LARGE SCALE GENOMIC DNA]</scope>
    <source>
        <strain evidence="8">ATCC 38327</strain>
    </source>
</reference>
<proteinExistence type="inferred from homology"/>
<dbReference type="STRING" id="578462.A0A0L0TEZ0"/>
<dbReference type="InterPro" id="IPR039761">
    <property type="entry name" value="Bms1/Tsr1"/>
</dbReference>
<dbReference type="Pfam" id="PF22298">
    <property type="entry name" value="Tsr1_G-like"/>
    <property type="match status" value="1"/>
</dbReference>
<feature type="domain" description="Bms1-type G" evidence="6">
    <location>
        <begin position="90"/>
        <end position="249"/>
    </location>
</feature>
<dbReference type="SMART" id="SM00785">
    <property type="entry name" value="AARP2CN"/>
    <property type="match status" value="1"/>
</dbReference>
<sequence>MSAPGHSHRSTLKQSNKPFKGGHASKRTLKNKAKGKVERGPGQSTRASVKAHPTSEEAKANRRNAAKLAQQNKRAEHLAMTRMFQGRSGCPKMAAVVPLCPDADLDAALAALFGCMDVEYAPSPRPVAVLQTRFKQRIEFLKTPRDLIEILDAVKVADFVIFVLSAVEEVDAFGELVLTSILAQGLPLAVPVIQHLDRAAGNAKYKLDVRKSLASYMSFWSPATEKLFALNEVNECVNAVRYMTDHVPKHLSWRDKHPYMVPDRAVPVPPESGEADMVDLQVTGFLRGNRFSASRLVHVPGMGDFQVAKVVSAPLHGDSDAMDTSDEVLDVPDPDDADDLVSENEPDDMMNEQTWPTDEELSMAALASKSKKTKRVPKGTSAYQAAWIVDSDNDDDDESDAEDLSGDEDETPLGGANASSLAPPALDRAMDWSHVTGHRSTNGSAHHDDDMDSGAAGSSIGSPRHAADDDDEYEDIELDDRASVWDTKMDAAEQAKQLAQYLEQRRRERAEAADEDLEFPDEVETPQTVPAKVRFQRYRGLKSFRKSPWDPYENLPRDCARLFQFENFGRTKQRVIKDQTRDAAVPAGKYVTVHLKNVPRHIVDVYDLDPLAPVFDPTVPRKRLLWIVGLLQYEHKKTTVNFTVTRRDEYTAPIRSKDPVVIQAGWRRFHAAPIYSEHARDGGNHVFKMERFLQPKRPSVGTMYAPTTFTGPILMLQPGTRSAAPALMATGSILSADANRIVVKRIVLTGHPFKIHKKIAVIRWMFFSPEDVMWFKPVQLYTKFGRTGHIRESLGTHGYMKCIFDGPVMQHDTVCMPLFKRMFPKQFAELVTPAACAVPFPSAVNKGPVEVPDALAGEWWGPVAGSGAVQAGDESDDDAMEL</sequence>
<dbReference type="GO" id="GO:0005730">
    <property type="term" value="C:nucleolus"/>
    <property type="evidence" value="ECO:0007669"/>
    <property type="project" value="UniProtKB-SubCell"/>
</dbReference>
<keyword evidence="3" id="KW-0539">Nucleus</keyword>
<dbReference type="InterPro" id="IPR012948">
    <property type="entry name" value="AARP2CN"/>
</dbReference>
<feature type="region of interest" description="Disordered" evidence="5">
    <location>
        <begin position="1"/>
        <end position="70"/>
    </location>
</feature>
<dbReference type="Pfam" id="PF08142">
    <property type="entry name" value="AARP2CN"/>
    <property type="match status" value="1"/>
</dbReference>
<dbReference type="InterPro" id="IPR030387">
    <property type="entry name" value="G_Bms1/Tsr1_dom"/>
</dbReference>
<dbReference type="GO" id="GO:0005525">
    <property type="term" value="F:GTP binding"/>
    <property type="evidence" value="ECO:0007669"/>
    <property type="project" value="TreeGrafter"/>
</dbReference>
<dbReference type="EMBL" id="GG745389">
    <property type="protein sequence ID" value="KNE73154.1"/>
    <property type="molecule type" value="Genomic_DNA"/>
</dbReference>
<dbReference type="PANTHER" id="PTHR12858">
    <property type="entry name" value="RIBOSOME BIOGENESIS PROTEIN"/>
    <property type="match status" value="1"/>
</dbReference>
<name>A0A0L0TEZ0_ALLM3</name>
<accession>A0A0L0TEZ0</accession>
<dbReference type="GO" id="GO:0030688">
    <property type="term" value="C:preribosome, small subunit precursor"/>
    <property type="evidence" value="ECO:0007669"/>
    <property type="project" value="TreeGrafter"/>
</dbReference>
<dbReference type="AlphaFoldDB" id="A0A0L0TEZ0"/>
<evidence type="ECO:0000259" key="6">
    <source>
        <dbReference type="PROSITE" id="PS51714"/>
    </source>
</evidence>
<dbReference type="PROSITE" id="PS51714">
    <property type="entry name" value="G_BMS1"/>
    <property type="match status" value="1"/>
</dbReference>
<dbReference type="OrthoDB" id="119302at2759"/>
<evidence type="ECO:0000256" key="3">
    <source>
        <dbReference type="ARBA" id="ARBA00023242"/>
    </source>
</evidence>
<feature type="region of interest" description="Disordered" evidence="5">
    <location>
        <begin position="386"/>
        <end position="423"/>
    </location>
</feature>
<reference evidence="7 8" key="1">
    <citation type="submission" date="2009-11" db="EMBL/GenBank/DDBJ databases">
        <title>Annotation of Allomyces macrogynus ATCC 38327.</title>
        <authorList>
            <consortium name="The Broad Institute Genome Sequencing Platform"/>
            <person name="Russ C."/>
            <person name="Cuomo C."/>
            <person name="Burger G."/>
            <person name="Gray M.W."/>
            <person name="Holland P.W.H."/>
            <person name="King N."/>
            <person name="Lang F.B.F."/>
            <person name="Roger A.J."/>
            <person name="Ruiz-Trillo I."/>
            <person name="Young S.K."/>
            <person name="Zeng Q."/>
            <person name="Gargeya S."/>
            <person name="Fitzgerald M."/>
            <person name="Haas B."/>
            <person name="Abouelleil A."/>
            <person name="Alvarado L."/>
            <person name="Arachchi H.M."/>
            <person name="Berlin A."/>
            <person name="Chapman S.B."/>
            <person name="Gearin G."/>
            <person name="Goldberg J."/>
            <person name="Griggs A."/>
            <person name="Gujja S."/>
            <person name="Hansen M."/>
            <person name="Heiman D."/>
            <person name="Howarth C."/>
            <person name="Larimer J."/>
            <person name="Lui A."/>
            <person name="MacDonald P.J.P."/>
            <person name="McCowen C."/>
            <person name="Montmayeur A."/>
            <person name="Murphy C."/>
            <person name="Neiman D."/>
            <person name="Pearson M."/>
            <person name="Priest M."/>
            <person name="Roberts A."/>
            <person name="Saif S."/>
            <person name="Shea T."/>
            <person name="Sisk P."/>
            <person name="Stolte C."/>
            <person name="Sykes S."/>
            <person name="Wortman J."/>
            <person name="Nusbaum C."/>
            <person name="Birren B."/>
        </authorList>
    </citation>
    <scope>NUCLEOTIDE SEQUENCE [LARGE SCALE GENOMIC DNA]</scope>
    <source>
        <strain evidence="7 8">ATCC 38327</strain>
    </source>
</reference>
<dbReference type="Pfam" id="PF04950">
    <property type="entry name" value="RIBIOP_C"/>
    <property type="match status" value="1"/>
</dbReference>
<organism evidence="7 8">
    <name type="scientific">Allomyces macrogynus (strain ATCC 38327)</name>
    <name type="common">Allomyces javanicus var. macrogynus</name>
    <dbReference type="NCBI Taxonomy" id="578462"/>
    <lineage>
        <taxon>Eukaryota</taxon>
        <taxon>Fungi</taxon>
        <taxon>Fungi incertae sedis</taxon>
        <taxon>Blastocladiomycota</taxon>
        <taxon>Blastocladiomycetes</taxon>
        <taxon>Blastocladiales</taxon>
        <taxon>Blastocladiaceae</taxon>
        <taxon>Allomyces</taxon>
    </lineage>
</organism>
<comment type="subcellular location">
    <subcellularLocation>
        <location evidence="1">Nucleus</location>
        <location evidence="1">Nucleolus</location>
    </subcellularLocation>
</comment>
<dbReference type="GO" id="GO:0000479">
    <property type="term" value="P:endonucleolytic cleavage of tricistronic rRNA transcript (SSU-rRNA, 5.8S rRNA, LSU-rRNA)"/>
    <property type="evidence" value="ECO:0007669"/>
    <property type="project" value="TreeGrafter"/>
</dbReference>
<protein>
    <recommendedName>
        <fullName evidence="6">Bms1-type G domain-containing protein</fullName>
    </recommendedName>
</protein>
<dbReference type="OMA" id="MNLPRFK"/>
<keyword evidence="8" id="KW-1185">Reference proteome</keyword>
<evidence type="ECO:0000256" key="5">
    <source>
        <dbReference type="SAM" id="MobiDB-lite"/>
    </source>
</evidence>
<dbReference type="VEuPathDB" id="FungiDB:AMAG_17353"/>
<dbReference type="Proteomes" id="UP000054350">
    <property type="component" value="Unassembled WGS sequence"/>
</dbReference>
<feature type="compositionally biased region" description="Low complexity" evidence="5">
    <location>
        <begin position="453"/>
        <end position="462"/>
    </location>
</feature>
<dbReference type="eggNOG" id="KOG1980">
    <property type="taxonomic scope" value="Eukaryota"/>
</dbReference>
<feature type="compositionally biased region" description="Acidic residues" evidence="5">
    <location>
        <begin position="320"/>
        <end position="350"/>
    </location>
</feature>
<dbReference type="GO" id="GO:0034511">
    <property type="term" value="F:U3 snoRNA binding"/>
    <property type="evidence" value="ECO:0007669"/>
    <property type="project" value="TreeGrafter"/>
</dbReference>
<dbReference type="PANTHER" id="PTHR12858:SF1">
    <property type="entry name" value="PRE-RRNA-PROCESSING PROTEIN TSR1 HOMOLOG"/>
    <property type="match status" value="1"/>
</dbReference>
<comment type="similarity">
    <text evidence="4">Belongs to the TRAFAC class translation factor GTPase superfamily. Bms1-like GTPase family. TSR1 subfamily.</text>
</comment>
<evidence type="ECO:0000313" key="8">
    <source>
        <dbReference type="Proteomes" id="UP000054350"/>
    </source>
</evidence>
<dbReference type="GO" id="GO:0000462">
    <property type="term" value="P:maturation of SSU-rRNA from tricistronic rRNA transcript (SSU-rRNA, 5.8S rRNA, LSU-rRNA)"/>
    <property type="evidence" value="ECO:0007669"/>
    <property type="project" value="TreeGrafter"/>
</dbReference>
<evidence type="ECO:0000256" key="1">
    <source>
        <dbReference type="ARBA" id="ARBA00004604"/>
    </source>
</evidence>
<keyword evidence="2" id="KW-0690">Ribosome biogenesis</keyword>
<feature type="compositionally biased region" description="Acidic residues" evidence="5">
    <location>
        <begin position="391"/>
        <end position="411"/>
    </location>
</feature>
<evidence type="ECO:0000256" key="2">
    <source>
        <dbReference type="ARBA" id="ARBA00022517"/>
    </source>
</evidence>
<evidence type="ECO:0000256" key="4">
    <source>
        <dbReference type="ARBA" id="ARBA00038288"/>
    </source>
</evidence>
<dbReference type="GO" id="GO:0003924">
    <property type="term" value="F:GTPase activity"/>
    <property type="evidence" value="ECO:0007669"/>
    <property type="project" value="TreeGrafter"/>
</dbReference>
<feature type="compositionally biased region" description="Basic residues" evidence="5">
    <location>
        <begin position="23"/>
        <end position="34"/>
    </location>
</feature>